<accession>A0A1H8U3M4</accession>
<proteinExistence type="predicted"/>
<organism evidence="2 3">
    <name type="scientific">Denitrobacterium detoxificans</name>
    <dbReference type="NCBI Taxonomy" id="79604"/>
    <lineage>
        <taxon>Bacteria</taxon>
        <taxon>Bacillati</taxon>
        <taxon>Actinomycetota</taxon>
        <taxon>Coriobacteriia</taxon>
        <taxon>Eggerthellales</taxon>
        <taxon>Eggerthellaceae</taxon>
        <taxon>Denitrobacterium</taxon>
    </lineage>
</organism>
<evidence type="ECO:0008006" key="4">
    <source>
        <dbReference type="Google" id="ProtNLM"/>
    </source>
</evidence>
<keyword evidence="1" id="KW-1133">Transmembrane helix</keyword>
<gene>
    <name evidence="2" type="ORF">SAMN02910314_01795</name>
</gene>
<name>A0A1H8U3M4_9ACTN</name>
<evidence type="ECO:0000313" key="3">
    <source>
        <dbReference type="Proteomes" id="UP000182975"/>
    </source>
</evidence>
<feature type="transmembrane region" description="Helical" evidence="1">
    <location>
        <begin position="21"/>
        <end position="42"/>
    </location>
</feature>
<dbReference type="Proteomes" id="UP000182975">
    <property type="component" value="Unassembled WGS sequence"/>
</dbReference>
<dbReference type="EMBL" id="FOEC01000015">
    <property type="protein sequence ID" value="SEO97761.1"/>
    <property type="molecule type" value="Genomic_DNA"/>
</dbReference>
<keyword evidence="3" id="KW-1185">Reference proteome</keyword>
<evidence type="ECO:0000256" key="1">
    <source>
        <dbReference type="SAM" id="Phobius"/>
    </source>
</evidence>
<reference evidence="3" key="1">
    <citation type="submission" date="2016-10" db="EMBL/GenBank/DDBJ databases">
        <authorList>
            <person name="Varghese N."/>
        </authorList>
    </citation>
    <scope>NUCLEOTIDE SEQUENCE [LARGE SCALE GENOMIC DNA]</scope>
    <source>
        <strain evidence="3">DSM 21843</strain>
    </source>
</reference>
<evidence type="ECO:0000313" key="2">
    <source>
        <dbReference type="EMBL" id="SEO97761.1"/>
    </source>
</evidence>
<keyword evidence="1" id="KW-0812">Transmembrane</keyword>
<dbReference type="AlphaFoldDB" id="A0A1H8U3M4"/>
<protein>
    <recommendedName>
        <fullName evidence="4">Flp pilus assembly protein, pilin Flp</fullName>
    </recommendedName>
</protein>
<sequence length="75" mass="8089">MRLRAASTACRRLRETRGQSTVEFAVVMAALLCIAIGLGALWHVMRDGLFVSHAITSASHNLSGAPGSWLDVFAY</sequence>
<keyword evidence="1" id="KW-0472">Membrane</keyword>